<dbReference type="InterPro" id="IPR036282">
    <property type="entry name" value="Glutathione-S-Trfase_C_sf"/>
</dbReference>
<dbReference type="PANTHER" id="PTHR44051:SF8">
    <property type="entry name" value="GLUTATHIONE S-TRANSFERASE GSTA"/>
    <property type="match status" value="1"/>
</dbReference>
<evidence type="ECO:0000313" key="5">
    <source>
        <dbReference type="EMBL" id="KAF2487312.1"/>
    </source>
</evidence>
<accession>A0A6A6Q4T7</accession>
<dbReference type="Gene3D" id="1.20.1050.10">
    <property type="match status" value="1"/>
</dbReference>
<feature type="domain" description="GST N-terminal" evidence="3">
    <location>
        <begin position="4"/>
        <end position="89"/>
    </location>
</feature>
<dbReference type="InterPro" id="IPR040079">
    <property type="entry name" value="Glutathione_S-Trfase"/>
</dbReference>
<organism evidence="5 6">
    <name type="scientific">Neohortaea acidophila</name>
    <dbReference type="NCBI Taxonomy" id="245834"/>
    <lineage>
        <taxon>Eukaryota</taxon>
        <taxon>Fungi</taxon>
        <taxon>Dikarya</taxon>
        <taxon>Ascomycota</taxon>
        <taxon>Pezizomycotina</taxon>
        <taxon>Dothideomycetes</taxon>
        <taxon>Dothideomycetidae</taxon>
        <taxon>Mycosphaerellales</taxon>
        <taxon>Teratosphaeriaceae</taxon>
        <taxon>Neohortaea</taxon>
    </lineage>
</organism>
<keyword evidence="6" id="KW-1185">Reference proteome</keyword>
<comment type="similarity">
    <text evidence="1 2">Belongs to the GST superfamily.</text>
</comment>
<reference evidence="5" key="1">
    <citation type="journal article" date="2020" name="Stud. Mycol.">
        <title>101 Dothideomycetes genomes: a test case for predicting lifestyles and emergence of pathogens.</title>
        <authorList>
            <person name="Haridas S."/>
            <person name="Albert R."/>
            <person name="Binder M."/>
            <person name="Bloem J."/>
            <person name="Labutti K."/>
            <person name="Salamov A."/>
            <person name="Andreopoulos B."/>
            <person name="Baker S."/>
            <person name="Barry K."/>
            <person name="Bills G."/>
            <person name="Bluhm B."/>
            <person name="Cannon C."/>
            <person name="Castanera R."/>
            <person name="Culley D."/>
            <person name="Daum C."/>
            <person name="Ezra D."/>
            <person name="Gonzalez J."/>
            <person name="Henrissat B."/>
            <person name="Kuo A."/>
            <person name="Liang C."/>
            <person name="Lipzen A."/>
            <person name="Lutzoni F."/>
            <person name="Magnuson J."/>
            <person name="Mondo S."/>
            <person name="Nolan M."/>
            <person name="Ohm R."/>
            <person name="Pangilinan J."/>
            <person name="Park H.-J."/>
            <person name="Ramirez L."/>
            <person name="Alfaro M."/>
            <person name="Sun H."/>
            <person name="Tritt A."/>
            <person name="Yoshinaga Y."/>
            <person name="Zwiers L.-H."/>
            <person name="Turgeon B."/>
            <person name="Goodwin S."/>
            <person name="Spatafora J."/>
            <person name="Crous P."/>
            <person name="Grigoriev I."/>
        </authorList>
    </citation>
    <scope>NUCLEOTIDE SEQUENCE</scope>
    <source>
        <strain evidence="5">CBS 113389</strain>
    </source>
</reference>
<dbReference type="SFLD" id="SFLDG01151">
    <property type="entry name" value="Main.2:_Nu-like"/>
    <property type="match status" value="1"/>
</dbReference>
<evidence type="ECO:0000256" key="1">
    <source>
        <dbReference type="ARBA" id="ARBA00007409"/>
    </source>
</evidence>
<proteinExistence type="inferred from homology"/>
<dbReference type="Pfam" id="PF00043">
    <property type="entry name" value="GST_C"/>
    <property type="match status" value="1"/>
</dbReference>
<dbReference type="Proteomes" id="UP000799767">
    <property type="component" value="Unassembled WGS sequence"/>
</dbReference>
<dbReference type="InterPro" id="IPR036249">
    <property type="entry name" value="Thioredoxin-like_sf"/>
</dbReference>
<protein>
    <submittedName>
        <fullName evidence="5">Glutathione S-transferase GstA</fullName>
    </submittedName>
</protein>
<dbReference type="CDD" id="cd03048">
    <property type="entry name" value="GST_N_Ure2p_like"/>
    <property type="match status" value="1"/>
</dbReference>
<evidence type="ECO:0000313" key="6">
    <source>
        <dbReference type="Proteomes" id="UP000799767"/>
    </source>
</evidence>
<dbReference type="PROSITE" id="PS50405">
    <property type="entry name" value="GST_CTER"/>
    <property type="match status" value="1"/>
</dbReference>
<evidence type="ECO:0000259" key="3">
    <source>
        <dbReference type="PROSITE" id="PS50404"/>
    </source>
</evidence>
<dbReference type="SFLD" id="SFLDS00019">
    <property type="entry name" value="Glutathione_Transferase_(cytos"/>
    <property type="match status" value="1"/>
</dbReference>
<dbReference type="Gene3D" id="3.40.30.10">
    <property type="entry name" value="Glutaredoxin"/>
    <property type="match status" value="1"/>
</dbReference>
<keyword evidence="5" id="KW-0808">Transferase</keyword>
<name>A0A6A6Q4T7_9PEZI</name>
<dbReference type="AlphaFoldDB" id="A0A6A6Q4T7"/>
<feature type="domain" description="GST C-terminal" evidence="4">
    <location>
        <begin position="96"/>
        <end position="228"/>
    </location>
</feature>
<dbReference type="EMBL" id="MU001631">
    <property type="protein sequence ID" value="KAF2487312.1"/>
    <property type="molecule type" value="Genomic_DNA"/>
</dbReference>
<dbReference type="SFLD" id="SFLDG00358">
    <property type="entry name" value="Main_(cytGST)"/>
    <property type="match status" value="1"/>
</dbReference>
<evidence type="ECO:0000256" key="2">
    <source>
        <dbReference type="RuleBase" id="RU003494"/>
    </source>
</evidence>
<dbReference type="PROSITE" id="PS50404">
    <property type="entry name" value="GST_NTER"/>
    <property type="match status" value="1"/>
</dbReference>
<dbReference type="InterPro" id="IPR004045">
    <property type="entry name" value="Glutathione_S-Trfase_N"/>
</dbReference>
<evidence type="ECO:0000259" key="4">
    <source>
        <dbReference type="PROSITE" id="PS50405"/>
    </source>
</evidence>
<dbReference type="PANTHER" id="PTHR44051">
    <property type="entry name" value="GLUTATHIONE S-TRANSFERASE-RELATED"/>
    <property type="match status" value="1"/>
</dbReference>
<sequence length="257" mass="29518">MSSETSLDLYSDGTPNGHKISVTLEELGVKYTAHHIDISKNTQKEDWFLKINPNGRIPAIVDKTGGKSKRIFEGAAIQLYLCEKFDKDHKISFPYDSDEYWESVEWMVWMQSGLGPMQGQANHFYRYAPEKIEYGIKRYQTETKRLYQVLEDRLKTQQSSGDQPAWIVGGKFSIADISCFSWVNWAEWAGIDTAPYPEIEKWLHAIQKRPAVAKGVDIPVKFEMKGKMKSGKDAEEFAKHHSKWVMEGMKTDSSTHK</sequence>
<dbReference type="SUPFAM" id="SSF47616">
    <property type="entry name" value="GST C-terminal domain-like"/>
    <property type="match status" value="1"/>
</dbReference>
<dbReference type="Pfam" id="PF02798">
    <property type="entry name" value="GST_N"/>
    <property type="match status" value="1"/>
</dbReference>
<dbReference type="RefSeq" id="XP_033593881.1">
    <property type="nucleotide sequence ID" value="XM_033732237.1"/>
</dbReference>
<dbReference type="InterPro" id="IPR010987">
    <property type="entry name" value="Glutathione-S-Trfase_C-like"/>
</dbReference>
<dbReference type="SUPFAM" id="SSF52833">
    <property type="entry name" value="Thioredoxin-like"/>
    <property type="match status" value="1"/>
</dbReference>
<gene>
    <name evidence="5" type="ORF">BDY17DRAFT_288715</name>
</gene>
<dbReference type="InterPro" id="IPR004046">
    <property type="entry name" value="GST_C"/>
</dbReference>
<dbReference type="OrthoDB" id="422574at2759"/>
<dbReference type="GeneID" id="54473239"/>
<dbReference type="GO" id="GO:0016740">
    <property type="term" value="F:transferase activity"/>
    <property type="evidence" value="ECO:0007669"/>
    <property type="project" value="UniProtKB-KW"/>
</dbReference>